<dbReference type="InterPro" id="IPR002347">
    <property type="entry name" value="SDR_fam"/>
</dbReference>
<dbReference type="Proteomes" id="UP000320300">
    <property type="component" value="Unassembled WGS sequence"/>
</dbReference>
<dbReference type="FunFam" id="3.40.50.720:FF:000084">
    <property type="entry name" value="Short-chain dehydrogenase reductase"/>
    <property type="match status" value="1"/>
</dbReference>
<dbReference type="AlphaFoldDB" id="A0A521ALM0"/>
<protein>
    <submittedName>
        <fullName evidence="3">NAD(P)-dependent dehydrogenase, short-chain alcohol dehydrogenase family</fullName>
    </submittedName>
</protein>
<evidence type="ECO:0000256" key="1">
    <source>
        <dbReference type="ARBA" id="ARBA00006484"/>
    </source>
</evidence>
<reference evidence="3 4" key="1">
    <citation type="submission" date="2017-05" db="EMBL/GenBank/DDBJ databases">
        <authorList>
            <person name="Varghese N."/>
            <person name="Submissions S."/>
        </authorList>
    </citation>
    <scope>NUCLEOTIDE SEQUENCE [LARGE SCALE GENOMIC DNA]</scope>
    <source>
        <strain evidence="3 4">DSM 19036</strain>
    </source>
</reference>
<dbReference type="CDD" id="cd05233">
    <property type="entry name" value="SDR_c"/>
    <property type="match status" value="1"/>
</dbReference>
<dbReference type="Gene3D" id="3.40.50.720">
    <property type="entry name" value="NAD(P)-binding Rossmann-like Domain"/>
    <property type="match status" value="1"/>
</dbReference>
<dbReference type="PANTHER" id="PTHR42879:SF2">
    <property type="entry name" value="3-OXOACYL-[ACYL-CARRIER-PROTEIN] REDUCTASE FABG"/>
    <property type="match status" value="1"/>
</dbReference>
<dbReference type="InterPro" id="IPR050259">
    <property type="entry name" value="SDR"/>
</dbReference>
<sequence>MDLQLKEKTALVTGSTSGIGFAIARSLAAEGAIVIVNGRTPERVNAAVAKIKSETGNQNIYGAVANLEQPDQVNALIQQYPVVDILVNNAGIAQPKAFRDIQDQEWLDIYQVNVMSGVRLSRAYIDQMLKANWGRIIFISSESGVQIPAEMIQYGVSKTAQIGLSRGLAEMTVGSAVTVNTVLPGPTSTEAITNFMKATAEQQGISDAEMQDVFFSSMRGTSLLKRFIRPEEIASLVTYVASPLSAATNGAALRADGGVIKSAF</sequence>
<accession>A0A521ALM0</accession>
<dbReference type="InterPro" id="IPR036291">
    <property type="entry name" value="NAD(P)-bd_dom_sf"/>
</dbReference>
<gene>
    <name evidence="3" type="ORF">SAMN06265348_101297</name>
</gene>
<organism evidence="3 4">
    <name type="scientific">Pedobacter westerhofensis</name>
    <dbReference type="NCBI Taxonomy" id="425512"/>
    <lineage>
        <taxon>Bacteria</taxon>
        <taxon>Pseudomonadati</taxon>
        <taxon>Bacteroidota</taxon>
        <taxon>Sphingobacteriia</taxon>
        <taxon>Sphingobacteriales</taxon>
        <taxon>Sphingobacteriaceae</taxon>
        <taxon>Pedobacter</taxon>
    </lineage>
</organism>
<keyword evidence="4" id="KW-1185">Reference proteome</keyword>
<dbReference type="SUPFAM" id="SSF51735">
    <property type="entry name" value="NAD(P)-binding Rossmann-fold domains"/>
    <property type="match status" value="1"/>
</dbReference>
<proteinExistence type="inferred from homology"/>
<dbReference type="PRINTS" id="PR00080">
    <property type="entry name" value="SDRFAMILY"/>
</dbReference>
<dbReference type="PANTHER" id="PTHR42879">
    <property type="entry name" value="3-OXOACYL-(ACYL-CARRIER-PROTEIN) REDUCTASE"/>
    <property type="match status" value="1"/>
</dbReference>
<name>A0A521ALM0_9SPHI</name>
<evidence type="ECO:0000256" key="2">
    <source>
        <dbReference type="RuleBase" id="RU000363"/>
    </source>
</evidence>
<dbReference type="OrthoDB" id="9804774at2"/>
<dbReference type="EMBL" id="FXTN01000001">
    <property type="protein sequence ID" value="SMO35682.1"/>
    <property type="molecule type" value="Genomic_DNA"/>
</dbReference>
<dbReference type="Pfam" id="PF00106">
    <property type="entry name" value="adh_short"/>
    <property type="match status" value="1"/>
</dbReference>
<evidence type="ECO:0000313" key="3">
    <source>
        <dbReference type="EMBL" id="SMO35682.1"/>
    </source>
</evidence>
<dbReference type="PRINTS" id="PR00081">
    <property type="entry name" value="GDHRDH"/>
</dbReference>
<comment type="similarity">
    <text evidence="1 2">Belongs to the short-chain dehydrogenases/reductases (SDR) family.</text>
</comment>
<dbReference type="RefSeq" id="WP_142526403.1">
    <property type="nucleotide sequence ID" value="NZ_CBCSJO010000002.1"/>
</dbReference>
<evidence type="ECO:0000313" key="4">
    <source>
        <dbReference type="Proteomes" id="UP000320300"/>
    </source>
</evidence>